<evidence type="ECO:0000313" key="2">
    <source>
        <dbReference type="Proteomes" id="UP000265765"/>
    </source>
</evidence>
<gene>
    <name evidence="1" type="ORF">DWG14_02648</name>
</gene>
<dbReference type="Proteomes" id="UP000265765">
    <property type="component" value="Chromosome"/>
</dbReference>
<accession>A0AAI8PMM9</accession>
<dbReference type="KEGG" id="sge:DWG14_02648"/>
<protein>
    <submittedName>
        <fullName evidence="1">Uncharacterized protein</fullName>
    </submittedName>
</protein>
<dbReference type="AlphaFoldDB" id="A0AAI8PMM9"/>
<sequence>MSTLARPGAAPLLTALVEDTLGGPLPLRLRAWDDSEAGPADAADL</sequence>
<name>A0AAI8PMM9_9ACTN</name>
<dbReference type="RefSeq" id="WP_162951922.1">
    <property type="nucleotide sequence ID" value="NZ_CP032427.1"/>
</dbReference>
<organism evidence="1 2">
    <name type="scientific">Streptomyces griseorubiginosus</name>
    <dbReference type="NCBI Taxonomy" id="67304"/>
    <lineage>
        <taxon>Bacteria</taxon>
        <taxon>Bacillati</taxon>
        <taxon>Actinomycetota</taxon>
        <taxon>Actinomycetes</taxon>
        <taxon>Kitasatosporales</taxon>
        <taxon>Streptomycetaceae</taxon>
        <taxon>Streptomyces</taxon>
    </lineage>
</organism>
<reference evidence="1 2" key="1">
    <citation type="submission" date="2018-09" db="EMBL/GenBank/DDBJ databases">
        <title>Production of Trimethoprim by Streptomyces sp. 3E-1.</title>
        <authorList>
            <person name="Kang H.J."/>
            <person name="Kim S.B."/>
        </authorList>
    </citation>
    <scope>NUCLEOTIDE SEQUENCE [LARGE SCALE GENOMIC DNA]</scope>
    <source>
        <strain evidence="1 2">3E-1</strain>
    </source>
</reference>
<proteinExistence type="predicted"/>
<evidence type="ECO:0000313" key="1">
    <source>
        <dbReference type="EMBL" id="AYC38419.1"/>
    </source>
</evidence>
<dbReference type="EMBL" id="CP032427">
    <property type="protein sequence ID" value="AYC38419.1"/>
    <property type="molecule type" value="Genomic_DNA"/>
</dbReference>
<dbReference type="GeneID" id="91287254"/>